<gene>
    <name evidence="1" type="ORF">MNB_SUP05-10-36</name>
</gene>
<proteinExistence type="predicted"/>
<sequence length="63" mass="7352">MDILLTTDLVSEFEQLEIPVEVILGDHDTLVPHRINRWYDKINVRTQVLNTGHLPFLHKGFTL</sequence>
<dbReference type="InterPro" id="IPR029058">
    <property type="entry name" value="AB_hydrolase_fold"/>
</dbReference>
<dbReference type="EMBL" id="FPHQ01000099">
    <property type="protein sequence ID" value="SFV76299.1"/>
    <property type="molecule type" value="Genomic_DNA"/>
</dbReference>
<protein>
    <submittedName>
        <fullName evidence="1">Biotin synthesis protein BioH</fullName>
    </submittedName>
</protein>
<accession>A0A1W1D6P0</accession>
<reference evidence="1" key="1">
    <citation type="submission" date="2016-10" db="EMBL/GenBank/DDBJ databases">
        <authorList>
            <person name="de Groot N.N."/>
        </authorList>
    </citation>
    <scope>NUCLEOTIDE SEQUENCE</scope>
</reference>
<organism evidence="1">
    <name type="scientific">hydrothermal vent metagenome</name>
    <dbReference type="NCBI Taxonomy" id="652676"/>
    <lineage>
        <taxon>unclassified sequences</taxon>
        <taxon>metagenomes</taxon>
        <taxon>ecological metagenomes</taxon>
    </lineage>
</organism>
<dbReference type="AlphaFoldDB" id="A0A1W1D6P0"/>
<dbReference type="Gene3D" id="3.40.50.1820">
    <property type="entry name" value="alpha/beta hydrolase"/>
    <property type="match status" value="1"/>
</dbReference>
<evidence type="ECO:0000313" key="1">
    <source>
        <dbReference type="EMBL" id="SFV76299.1"/>
    </source>
</evidence>
<dbReference type="SUPFAM" id="SSF53474">
    <property type="entry name" value="alpha/beta-Hydrolases"/>
    <property type="match status" value="1"/>
</dbReference>
<name>A0A1W1D6P0_9ZZZZ</name>